<dbReference type="Pfam" id="PF12796">
    <property type="entry name" value="Ank_2"/>
    <property type="match status" value="2"/>
</dbReference>
<evidence type="ECO:0000313" key="4">
    <source>
        <dbReference type="EMBL" id="PKX97808.1"/>
    </source>
</evidence>
<dbReference type="OMA" id="ESSALWW"/>
<dbReference type="InterPro" id="IPR036770">
    <property type="entry name" value="Ankyrin_rpt-contain_sf"/>
</dbReference>
<accession>A0A2I1CJK1</accession>
<dbReference type="Gene3D" id="1.25.40.20">
    <property type="entry name" value="Ankyrin repeat-containing domain"/>
    <property type="match status" value="2"/>
</dbReference>
<dbReference type="GeneID" id="36536985"/>
<evidence type="ECO:0000256" key="1">
    <source>
        <dbReference type="ARBA" id="ARBA00022737"/>
    </source>
</evidence>
<dbReference type="AlphaFoldDB" id="A0A2I1CJK1"/>
<organism evidence="4 5">
    <name type="scientific">Aspergillus novofumigatus (strain IBT 16806)</name>
    <dbReference type="NCBI Taxonomy" id="1392255"/>
    <lineage>
        <taxon>Eukaryota</taxon>
        <taxon>Fungi</taxon>
        <taxon>Dikarya</taxon>
        <taxon>Ascomycota</taxon>
        <taxon>Pezizomycotina</taxon>
        <taxon>Eurotiomycetes</taxon>
        <taxon>Eurotiomycetidae</taxon>
        <taxon>Eurotiales</taxon>
        <taxon>Aspergillaceae</taxon>
        <taxon>Aspergillus</taxon>
        <taxon>Aspergillus subgen. Fumigati</taxon>
    </lineage>
</organism>
<reference evidence="5" key="1">
    <citation type="journal article" date="2018" name="Proc. Natl. Acad. Sci. U.S.A.">
        <title>Linking secondary metabolites to gene clusters through genome sequencing of six diverse Aspergillus species.</title>
        <authorList>
            <person name="Kaerboelling I."/>
            <person name="Vesth T.C."/>
            <person name="Frisvad J.C."/>
            <person name="Nybo J.L."/>
            <person name="Theobald S."/>
            <person name="Kuo A."/>
            <person name="Bowyer P."/>
            <person name="Matsuda Y."/>
            <person name="Mondo S."/>
            <person name="Lyhne E.K."/>
            <person name="Kogle M.E."/>
            <person name="Clum A."/>
            <person name="Lipzen A."/>
            <person name="Salamov A."/>
            <person name="Ngan C.Y."/>
            <person name="Daum C."/>
            <person name="Chiniquy J."/>
            <person name="Barry K."/>
            <person name="LaButti K."/>
            <person name="Haridas S."/>
            <person name="Simmons B.A."/>
            <person name="Magnuson J.K."/>
            <person name="Mortensen U.H."/>
            <person name="Larsen T.O."/>
            <person name="Grigoriev I.V."/>
            <person name="Baker S.E."/>
            <person name="Andersen M.R."/>
        </authorList>
    </citation>
    <scope>NUCLEOTIDE SEQUENCE [LARGE SCALE GENOMIC DNA]</scope>
    <source>
        <strain evidence="5">IBT 16806</strain>
    </source>
</reference>
<evidence type="ECO:0000256" key="3">
    <source>
        <dbReference type="PROSITE-ProRule" id="PRU00023"/>
    </source>
</evidence>
<dbReference type="PROSITE" id="PS50088">
    <property type="entry name" value="ANK_REPEAT"/>
    <property type="match status" value="2"/>
</dbReference>
<protein>
    <submittedName>
        <fullName evidence="4">Ankyrin</fullName>
    </submittedName>
</protein>
<dbReference type="Pfam" id="PF00023">
    <property type="entry name" value="Ank"/>
    <property type="match status" value="1"/>
</dbReference>
<dbReference type="OrthoDB" id="20872at2759"/>
<evidence type="ECO:0000313" key="5">
    <source>
        <dbReference type="Proteomes" id="UP000234474"/>
    </source>
</evidence>
<dbReference type="VEuPathDB" id="FungiDB:P174DRAFT_458401"/>
<dbReference type="PANTHER" id="PTHR24173">
    <property type="entry name" value="ANKYRIN REPEAT CONTAINING"/>
    <property type="match status" value="1"/>
</dbReference>
<sequence>MTPTLVSLPSKLLQAIADHIPSEPEVRCLAQSHPQLDSILTPYIRARKDRKERSNLLISAIQNSKPPQLCQLLLRDGADPEMRVRTEQGKTALHFAAETGQTVVARLLLLHKRSLLNIRDGIGRTPLMSAAEGGHGAVVRTLLSAQYGPADVTLRSCRNRSVLWYAANGGNVKIVQMLLDTGYLDHNAADNDGVTPFACATSEGHSLRGHAEVVKLLLATGRVQFDARDHQGMTPLMWAAKFQRTPVVELLLSTGQLQVDFDLSELRKGPRLFGPPKLDQSLVKLLDAYKKRDA</sequence>
<keyword evidence="2 3" id="KW-0040">ANK repeat</keyword>
<feature type="repeat" description="ANK" evidence="3">
    <location>
        <begin position="88"/>
        <end position="109"/>
    </location>
</feature>
<comment type="caution">
    <text evidence="4">The sequence shown here is derived from an EMBL/GenBank/DDBJ whole genome shotgun (WGS) entry which is preliminary data.</text>
</comment>
<dbReference type="PROSITE" id="PS50297">
    <property type="entry name" value="ANK_REP_REGION"/>
    <property type="match status" value="2"/>
</dbReference>
<keyword evidence="5" id="KW-1185">Reference proteome</keyword>
<dbReference type="SMART" id="SM00248">
    <property type="entry name" value="ANK"/>
    <property type="match status" value="6"/>
</dbReference>
<dbReference type="PANTHER" id="PTHR24173:SF74">
    <property type="entry name" value="ANKYRIN REPEAT DOMAIN-CONTAINING PROTEIN 16"/>
    <property type="match status" value="1"/>
</dbReference>
<proteinExistence type="predicted"/>
<name>A0A2I1CJK1_ASPN1</name>
<dbReference type="EMBL" id="MSZS01000002">
    <property type="protein sequence ID" value="PKX97808.1"/>
    <property type="molecule type" value="Genomic_DNA"/>
</dbReference>
<dbReference type="Proteomes" id="UP000234474">
    <property type="component" value="Unassembled WGS sequence"/>
</dbReference>
<keyword evidence="1" id="KW-0677">Repeat</keyword>
<feature type="repeat" description="ANK" evidence="3">
    <location>
        <begin position="231"/>
        <end position="255"/>
    </location>
</feature>
<dbReference type="InterPro" id="IPR002110">
    <property type="entry name" value="Ankyrin_rpt"/>
</dbReference>
<dbReference type="STRING" id="1392255.A0A2I1CJK1"/>
<dbReference type="RefSeq" id="XP_024686403.1">
    <property type="nucleotide sequence ID" value="XM_024829659.1"/>
</dbReference>
<dbReference type="SUPFAM" id="SSF48403">
    <property type="entry name" value="Ankyrin repeat"/>
    <property type="match status" value="1"/>
</dbReference>
<evidence type="ECO:0000256" key="2">
    <source>
        <dbReference type="ARBA" id="ARBA00023043"/>
    </source>
</evidence>
<gene>
    <name evidence="4" type="ORF">P174DRAFT_458401</name>
</gene>